<keyword evidence="5 7" id="KW-1133">Transmembrane helix</keyword>
<keyword evidence="10" id="KW-1185">Reference proteome</keyword>
<evidence type="ECO:0000256" key="3">
    <source>
        <dbReference type="ARBA" id="ARBA00022475"/>
    </source>
</evidence>
<feature type="transmembrane region" description="Helical" evidence="7">
    <location>
        <begin position="171"/>
        <end position="189"/>
    </location>
</feature>
<name>A0ABS4ITA7_9BACL</name>
<comment type="subcellular location">
    <subcellularLocation>
        <location evidence="1 7">Cell membrane</location>
        <topology evidence="1 7">Multi-pass membrane protein</topology>
    </subcellularLocation>
</comment>
<feature type="domain" description="ABC transmembrane type-1" evidence="8">
    <location>
        <begin position="37"/>
        <end position="252"/>
    </location>
</feature>
<feature type="transmembrane region" description="Helical" evidence="7">
    <location>
        <begin position="83"/>
        <end position="104"/>
    </location>
</feature>
<evidence type="ECO:0000256" key="5">
    <source>
        <dbReference type="ARBA" id="ARBA00022989"/>
    </source>
</evidence>
<evidence type="ECO:0000313" key="9">
    <source>
        <dbReference type="EMBL" id="MBP1990748.1"/>
    </source>
</evidence>
<dbReference type="PROSITE" id="PS50928">
    <property type="entry name" value="ABC_TM1"/>
    <property type="match status" value="1"/>
</dbReference>
<keyword evidence="3" id="KW-1003">Cell membrane</keyword>
<sequence length="265" mass="30153">MIAFKDFHPIKGILGSPWIGFGNFEQFFNSIYFWRLMKNTILLSLYSLLWGFPVPILFALLLNELREGLFKKSVQTISYLPHFISIVVVVGMIVNFTSIQSGVINQMLAWFGVQPISFLSEPGWFRTIFVSSSIWQGFGWGSIIYLAAISGIDQQLYEAAEIDGASRWRKMWHITLPCLVPTIVILLILNAGSLMEVGYEKIILLYNPTTYETADVISTFVYRQGIEKADYSYSAAIGLFNNIINMILLLSVNRISKKMTETSLW</sequence>
<evidence type="ECO:0000256" key="7">
    <source>
        <dbReference type="RuleBase" id="RU363032"/>
    </source>
</evidence>
<dbReference type="InterPro" id="IPR050809">
    <property type="entry name" value="UgpAE/MalFG_permease"/>
</dbReference>
<evidence type="ECO:0000256" key="6">
    <source>
        <dbReference type="ARBA" id="ARBA00023136"/>
    </source>
</evidence>
<evidence type="ECO:0000256" key="1">
    <source>
        <dbReference type="ARBA" id="ARBA00004651"/>
    </source>
</evidence>
<evidence type="ECO:0000256" key="4">
    <source>
        <dbReference type="ARBA" id="ARBA00022692"/>
    </source>
</evidence>
<dbReference type="Proteomes" id="UP001519287">
    <property type="component" value="Unassembled WGS sequence"/>
</dbReference>
<dbReference type="EMBL" id="JAGGLB010000006">
    <property type="protein sequence ID" value="MBP1990748.1"/>
    <property type="molecule type" value="Genomic_DNA"/>
</dbReference>
<feature type="transmembrane region" description="Helical" evidence="7">
    <location>
        <begin position="41"/>
        <end position="62"/>
    </location>
</feature>
<proteinExistence type="inferred from homology"/>
<keyword evidence="2 7" id="KW-0813">Transport</keyword>
<evidence type="ECO:0000313" key="10">
    <source>
        <dbReference type="Proteomes" id="UP001519287"/>
    </source>
</evidence>
<dbReference type="CDD" id="cd06261">
    <property type="entry name" value="TM_PBP2"/>
    <property type="match status" value="1"/>
</dbReference>
<dbReference type="PANTHER" id="PTHR43227">
    <property type="entry name" value="BLL4140 PROTEIN"/>
    <property type="match status" value="1"/>
</dbReference>
<dbReference type="Gene3D" id="1.10.3720.10">
    <property type="entry name" value="MetI-like"/>
    <property type="match status" value="1"/>
</dbReference>
<comment type="caution">
    <text evidence="9">The sequence shown here is derived from an EMBL/GenBank/DDBJ whole genome shotgun (WGS) entry which is preliminary data.</text>
</comment>
<dbReference type="InterPro" id="IPR000515">
    <property type="entry name" value="MetI-like"/>
</dbReference>
<gene>
    <name evidence="9" type="ORF">J2Z66_002354</name>
</gene>
<feature type="transmembrane region" description="Helical" evidence="7">
    <location>
        <begin position="231"/>
        <end position="252"/>
    </location>
</feature>
<dbReference type="SUPFAM" id="SSF161098">
    <property type="entry name" value="MetI-like"/>
    <property type="match status" value="1"/>
</dbReference>
<evidence type="ECO:0000259" key="8">
    <source>
        <dbReference type="PROSITE" id="PS50928"/>
    </source>
</evidence>
<dbReference type="Pfam" id="PF00528">
    <property type="entry name" value="BPD_transp_1"/>
    <property type="match status" value="1"/>
</dbReference>
<accession>A0ABS4ITA7</accession>
<protein>
    <submittedName>
        <fullName evidence="9">Aldouronate transport system permease protein</fullName>
    </submittedName>
</protein>
<keyword evidence="4 7" id="KW-0812">Transmembrane</keyword>
<keyword evidence="6 7" id="KW-0472">Membrane</keyword>
<dbReference type="PANTHER" id="PTHR43227:SF11">
    <property type="entry name" value="BLL4140 PROTEIN"/>
    <property type="match status" value="1"/>
</dbReference>
<dbReference type="InterPro" id="IPR035906">
    <property type="entry name" value="MetI-like_sf"/>
</dbReference>
<organism evidence="9 10">
    <name type="scientific">Paenibacillus eucommiae</name>
    <dbReference type="NCBI Taxonomy" id="1355755"/>
    <lineage>
        <taxon>Bacteria</taxon>
        <taxon>Bacillati</taxon>
        <taxon>Bacillota</taxon>
        <taxon>Bacilli</taxon>
        <taxon>Bacillales</taxon>
        <taxon>Paenibacillaceae</taxon>
        <taxon>Paenibacillus</taxon>
    </lineage>
</organism>
<reference evidence="9 10" key="1">
    <citation type="submission" date="2021-03" db="EMBL/GenBank/DDBJ databases">
        <title>Genomic Encyclopedia of Type Strains, Phase IV (KMG-IV): sequencing the most valuable type-strain genomes for metagenomic binning, comparative biology and taxonomic classification.</title>
        <authorList>
            <person name="Goeker M."/>
        </authorList>
    </citation>
    <scope>NUCLEOTIDE SEQUENCE [LARGE SCALE GENOMIC DNA]</scope>
    <source>
        <strain evidence="9 10">DSM 26048</strain>
    </source>
</reference>
<comment type="similarity">
    <text evidence="7">Belongs to the binding-protein-dependent transport system permease family.</text>
</comment>
<evidence type="ECO:0000256" key="2">
    <source>
        <dbReference type="ARBA" id="ARBA00022448"/>
    </source>
</evidence>